<gene>
    <name evidence="1" type="ORF">FHU39_000313</name>
</gene>
<name>A0A839N0G8_9MICO</name>
<reference evidence="1 2" key="1">
    <citation type="submission" date="2020-08" db="EMBL/GenBank/DDBJ databases">
        <title>Sequencing the genomes of 1000 actinobacteria strains.</title>
        <authorList>
            <person name="Klenk H.-P."/>
        </authorList>
    </citation>
    <scope>NUCLEOTIDE SEQUENCE [LARGE SCALE GENOMIC DNA]</scope>
    <source>
        <strain evidence="1 2">DSM 105369</strain>
    </source>
</reference>
<evidence type="ECO:0000313" key="2">
    <source>
        <dbReference type="Proteomes" id="UP000559182"/>
    </source>
</evidence>
<dbReference type="Pfam" id="PF19794">
    <property type="entry name" value="DUF6278"/>
    <property type="match status" value="1"/>
</dbReference>
<dbReference type="InterPro" id="IPR046245">
    <property type="entry name" value="DUF6278"/>
</dbReference>
<accession>A0A839N0G8</accession>
<comment type="caution">
    <text evidence="1">The sequence shown here is derived from an EMBL/GenBank/DDBJ whole genome shotgun (WGS) entry which is preliminary data.</text>
</comment>
<dbReference type="EMBL" id="JACHVQ010000001">
    <property type="protein sequence ID" value="MBB2890329.1"/>
    <property type="molecule type" value="Genomic_DNA"/>
</dbReference>
<evidence type="ECO:0000313" key="1">
    <source>
        <dbReference type="EMBL" id="MBB2890329.1"/>
    </source>
</evidence>
<protein>
    <submittedName>
        <fullName evidence="1">Uncharacterized protein</fullName>
    </submittedName>
</protein>
<sequence>MSGLWRSWLPGRKHGAARGVGVFGPSSDVDPAQLVELLGECKALRGWAREHDVVLDDTPGSLLGLDQQLDAWSAEPGIGPRLGNEVGCYLGTVIVKNIPGSAWRAWPNGHPVVHLRSGRDLDVIAEAAHRMRSRRRSLSEMYNDVR</sequence>
<dbReference type="RefSeq" id="WP_183318337.1">
    <property type="nucleotide sequence ID" value="NZ_JACHVQ010000001.1"/>
</dbReference>
<organism evidence="1 2">
    <name type="scientific">Flexivirga oryzae</name>
    <dbReference type="NCBI Taxonomy" id="1794944"/>
    <lineage>
        <taxon>Bacteria</taxon>
        <taxon>Bacillati</taxon>
        <taxon>Actinomycetota</taxon>
        <taxon>Actinomycetes</taxon>
        <taxon>Micrococcales</taxon>
        <taxon>Dermacoccaceae</taxon>
        <taxon>Flexivirga</taxon>
    </lineage>
</organism>
<dbReference type="Proteomes" id="UP000559182">
    <property type="component" value="Unassembled WGS sequence"/>
</dbReference>
<proteinExistence type="predicted"/>
<dbReference type="AlphaFoldDB" id="A0A839N0G8"/>
<keyword evidence="2" id="KW-1185">Reference proteome</keyword>